<dbReference type="Proteomes" id="UP000198850">
    <property type="component" value="Unassembled WGS sequence"/>
</dbReference>
<feature type="transmembrane region" description="Helical" evidence="5">
    <location>
        <begin position="35"/>
        <end position="55"/>
    </location>
</feature>
<name>A0A1H4GPZ0_9SPHI</name>
<reference evidence="6 7" key="1">
    <citation type="submission" date="2016-10" db="EMBL/GenBank/DDBJ databases">
        <authorList>
            <person name="de Groot N.N."/>
        </authorList>
    </citation>
    <scope>NUCLEOTIDE SEQUENCE [LARGE SCALE GENOMIC DNA]</scope>
    <source>
        <strain evidence="6 7">DSM 19033</strain>
    </source>
</reference>
<dbReference type="GO" id="GO:0016020">
    <property type="term" value="C:membrane"/>
    <property type="evidence" value="ECO:0007669"/>
    <property type="project" value="UniProtKB-SubCell"/>
</dbReference>
<keyword evidence="7" id="KW-1185">Reference proteome</keyword>
<organism evidence="6 7">
    <name type="scientific">Pedobacter hartonius</name>
    <dbReference type="NCBI Taxonomy" id="425514"/>
    <lineage>
        <taxon>Bacteria</taxon>
        <taxon>Pseudomonadati</taxon>
        <taxon>Bacteroidota</taxon>
        <taxon>Sphingobacteriia</taxon>
        <taxon>Sphingobacteriales</taxon>
        <taxon>Sphingobacteriaceae</taxon>
        <taxon>Pedobacter</taxon>
    </lineage>
</organism>
<keyword evidence="2 5" id="KW-0812">Transmembrane</keyword>
<dbReference type="Pfam" id="PF07681">
    <property type="entry name" value="DoxX"/>
    <property type="match status" value="1"/>
</dbReference>
<evidence type="ECO:0000313" key="6">
    <source>
        <dbReference type="EMBL" id="SEB10692.1"/>
    </source>
</evidence>
<gene>
    <name evidence="6" type="ORF">SAMN05443550_110197</name>
</gene>
<evidence type="ECO:0000256" key="3">
    <source>
        <dbReference type="ARBA" id="ARBA00022989"/>
    </source>
</evidence>
<proteinExistence type="predicted"/>
<evidence type="ECO:0000256" key="5">
    <source>
        <dbReference type="SAM" id="Phobius"/>
    </source>
</evidence>
<feature type="transmembrane region" description="Helical" evidence="5">
    <location>
        <begin position="67"/>
        <end position="88"/>
    </location>
</feature>
<comment type="subcellular location">
    <subcellularLocation>
        <location evidence="1">Membrane</location>
        <topology evidence="1">Multi-pass membrane protein</topology>
    </subcellularLocation>
</comment>
<evidence type="ECO:0000256" key="1">
    <source>
        <dbReference type="ARBA" id="ARBA00004141"/>
    </source>
</evidence>
<dbReference type="EMBL" id="FNRA01000010">
    <property type="protein sequence ID" value="SEB10692.1"/>
    <property type="molecule type" value="Genomic_DNA"/>
</dbReference>
<keyword evidence="4 5" id="KW-0472">Membrane</keyword>
<evidence type="ECO:0000256" key="4">
    <source>
        <dbReference type="ARBA" id="ARBA00023136"/>
    </source>
</evidence>
<dbReference type="AlphaFoldDB" id="A0A1H4GPZ0"/>
<protein>
    <submittedName>
        <fullName evidence="6">Putative oxidoreductase</fullName>
    </submittedName>
</protein>
<dbReference type="InterPro" id="IPR032808">
    <property type="entry name" value="DoxX"/>
</dbReference>
<sequence>MLKTITNIGFPYPQFTANFTASNEAIFGLLLAIDLYTRFSAIVLNVILFTALFTFDIPNHIPKGLDIFTWYSYFLYLPQTLYILFLFISMTTGGGPASLDALICKNNNIVRLRRACIVLPTVK</sequence>
<keyword evidence="3 5" id="KW-1133">Transmembrane helix</keyword>
<accession>A0A1H4GPZ0</accession>
<evidence type="ECO:0000313" key="7">
    <source>
        <dbReference type="Proteomes" id="UP000198850"/>
    </source>
</evidence>
<evidence type="ECO:0000256" key="2">
    <source>
        <dbReference type="ARBA" id="ARBA00022692"/>
    </source>
</evidence>
<dbReference type="STRING" id="425514.SAMN05443550_110197"/>